<dbReference type="EMBL" id="KI925456">
    <property type="protein sequence ID" value="ETW84788.1"/>
    <property type="molecule type" value="Genomic_DNA"/>
</dbReference>
<dbReference type="AlphaFoldDB" id="W4KG22"/>
<keyword evidence="3" id="KW-1185">Reference proteome</keyword>
<dbReference type="HOGENOM" id="CLU_719726_0_0_1"/>
<gene>
    <name evidence="2" type="ORF">HETIRDRAFT_408703</name>
</gene>
<dbReference type="Proteomes" id="UP000030671">
    <property type="component" value="Unassembled WGS sequence"/>
</dbReference>
<feature type="compositionally biased region" description="Polar residues" evidence="1">
    <location>
        <begin position="315"/>
        <end position="328"/>
    </location>
</feature>
<feature type="region of interest" description="Disordered" evidence="1">
    <location>
        <begin position="1"/>
        <end position="55"/>
    </location>
</feature>
<evidence type="ECO:0000313" key="3">
    <source>
        <dbReference type="Proteomes" id="UP000030671"/>
    </source>
</evidence>
<accession>W4KG22</accession>
<feature type="region of interest" description="Disordered" evidence="1">
    <location>
        <begin position="299"/>
        <end position="384"/>
    </location>
</feature>
<feature type="compositionally biased region" description="Low complexity" evidence="1">
    <location>
        <begin position="330"/>
        <end position="346"/>
    </location>
</feature>
<feature type="compositionally biased region" description="Acidic residues" evidence="1">
    <location>
        <begin position="363"/>
        <end position="374"/>
    </location>
</feature>
<sequence>MQSQYTPSAPVPNTGYPQQQIKQLGGAHAAPSHAAGMWPPPFGAVSPAPASAPAFAPALAPPIASTAPVSAISAPLLSTLANPPMSPATSINKPRSPDTDMDAYVGVGAACTPLDMTKRLLDETWATAVAAMQREANARQAWEAEKKKWGEERKRWEEERQGWGEEREWWREEREGWIEERYKMQQEKRRFERDGWGDAQKTWDEEKKRWQEERSLWSDEREEWEGEAEVLKESRRKALNGKKEAEQARDEAEQARAKAEEARRVAERERDDARDKYQALITVVQVERARGGMAAAGATDAVGIPTPDRVPPPTLFTTLPQNQGTTIAESDPSPSSFTSSTSSGFSVLALSPKQVGQRRVHEDEDEEMYLDEDKEYTKVENATL</sequence>
<feature type="region of interest" description="Disordered" evidence="1">
    <location>
        <begin position="78"/>
        <end position="98"/>
    </location>
</feature>
<feature type="compositionally biased region" description="Low complexity" evidence="1">
    <location>
        <begin position="25"/>
        <end position="36"/>
    </location>
</feature>
<protein>
    <submittedName>
        <fullName evidence="2">Uncharacterized protein</fullName>
    </submittedName>
</protein>
<reference evidence="2 3" key="1">
    <citation type="journal article" date="2012" name="New Phytol.">
        <title>Insight into trade-off between wood decay and parasitism from the genome of a fungal forest pathogen.</title>
        <authorList>
            <person name="Olson A."/>
            <person name="Aerts A."/>
            <person name="Asiegbu F."/>
            <person name="Belbahri L."/>
            <person name="Bouzid O."/>
            <person name="Broberg A."/>
            <person name="Canback B."/>
            <person name="Coutinho P.M."/>
            <person name="Cullen D."/>
            <person name="Dalman K."/>
            <person name="Deflorio G."/>
            <person name="van Diepen L.T."/>
            <person name="Dunand C."/>
            <person name="Duplessis S."/>
            <person name="Durling M."/>
            <person name="Gonthier P."/>
            <person name="Grimwood J."/>
            <person name="Fossdal C.G."/>
            <person name="Hansson D."/>
            <person name="Henrissat B."/>
            <person name="Hietala A."/>
            <person name="Himmelstrand K."/>
            <person name="Hoffmeister D."/>
            <person name="Hogberg N."/>
            <person name="James T.Y."/>
            <person name="Karlsson M."/>
            <person name="Kohler A."/>
            <person name="Kues U."/>
            <person name="Lee Y.H."/>
            <person name="Lin Y.C."/>
            <person name="Lind M."/>
            <person name="Lindquist E."/>
            <person name="Lombard V."/>
            <person name="Lucas S."/>
            <person name="Lunden K."/>
            <person name="Morin E."/>
            <person name="Murat C."/>
            <person name="Park J."/>
            <person name="Raffaello T."/>
            <person name="Rouze P."/>
            <person name="Salamov A."/>
            <person name="Schmutz J."/>
            <person name="Solheim H."/>
            <person name="Stahlberg J."/>
            <person name="Velez H."/>
            <person name="de Vries R.P."/>
            <person name="Wiebenga A."/>
            <person name="Woodward S."/>
            <person name="Yakovlev I."/>
            <person name="Garbelotto M."/>
            <person name="Martin F."/>
            <person name="Grigoriev I.V."/>
            <person name="Stenlid J."/>
        </authorList>
    </citation>
    <scope>NUCLEOTIDE SEQUENCE [LARGE SCALE GENOMIC DNA]</scope>
    <source>
        <strain evidence="2 3">TC 32-1</strain>
    </source>
</reference>
<dbReference type="GeneID" id="20672699"/>
<organism evidence="2 3">
    <name type="scientific">Heterobasidion irregulare (strain TC 32-1)</name>
    <dbReference type="NCBI Taxonomy" id="747525"/>
    <lineage>
        <taxon>Eukaryota</taxon>
        <taxon>Fungi</taxon>
        <taxon>Dikarya</taxon>
        <taxon>Basidiomycota</taxon>
        <taxon>Agaricomycotina</taxon>
        <taxon>Agaricomycetes</taxon>
        <taxon>Russulales</taxon>
        <taxon>Bondarzewiaceae</taxon>
        <taxon>Heterobasidion</taxon>
        <taxon>Heterobasidion annosum species complex</taxon>
    </lineage>
</organism>
<name>W4KG22_HETIT</name>
<dbReference type="InParanoid" id="W4KG22"/>
<feature type="region of interest" description="Disordered" evidence="1">
    <location>
        <begin position="202"/>
        <end position="273"/>
    </location>
</feature>
<evidence type="ECO:0000313" key="2">
    <source>
        <dbReference type="EMBL" id="ETW84788.1"/>
    </source>
</evidence>
<feature type="compositionally biased region" description="Basic and acidic residues" evidence="1">
    <location>
        <begin position="202"/>
        <end position="219"/>
    </location>
</feature>
<feature type="compositionally biased region" description="Low complexity" evidence="1">
    <location>
        <begin position="43"/>
        <end position="55"/>
    </location>
</feature>
<dbReference type="RefSeq" id="XP_009544417.1">
    <property type="nucleotide sequence ID" value="XM_009546122.1"/>
</dbReference>
<feature type="compositionally biased region" description="Basic and acidic residues" evidence="1">
    <location>
        <begin position="241"/>
        <end position="273"/>
    </location>
</feature>
<dbReference type="KEGG" id="hir:HETIRDRAFT_408703"/>
<proteinExistence type="predicted"/>
<evidence type="ECO:0000256" key="1">
    <source>
        <dbReference type="SAM" id="MobiDB-lite"/>
    </source>
</evidence>